<keyword evidence="2" id="KW-0442">Lipid degradation</keyword>
<gene>
    <name evidence="6" type="ORF">GCM10009107_11390</name>
</gene>
<keyword evidence="7" id="KW-1185">Reference proteome</keyword>
<dbReference type="InterPro" id="IPR016986">
    <property type="entry name" value="UCP031982_abhydr"/>
</dbReference>
<dbReference type="EMBL" id="BAAAEW010000004">
    <property type="protein sequence ID" value="GAA0745145.1"/>
    <property type="molecule type" value="Genomic_DNA"/>
</dbReference>
<dbReference type="PANTHER" id="PTHR10272">
    <property type="entry name" value="PLATELET-ACTIVATING FACTOR ACETYLHYDROLASE"/>
    <property type="match status" value="1"/>
</dbReference>
<evidence type="ECO:0000256" key="1">
    <source>
        <dbReference type="ARBA" id="ARBA00022801"/>
    </source>
</evidence>
<evidence type="ECO:0000256" key="2">
    <source>
        <dbReference type="ARBA" id="ARBA00022963"/>
    </source>
</evidence>
<dbReference type="PANTHER" id="PTHR10272:SF0">
    <property type="entry name" value="PLATELET-ACTIVATING FACTOR ACETYLHYDROLASE"/>
    <property type="match status" value="1"/>
</dbReference>
<keyword evidence="4" id="KW-0732">Signal</keyword>
<dbReference type="Gene3D" id="3.40.50.1820">
    <property type="entry name" value="alpha/beta hydrolase"/>
    <property type="match status" value="2"/>
</dbReference>
<keyword evidence="3" id="KW-0443">Lipid metabolism</keyword>
<dbReference type="InterPro" id="IPR029058">
    <property type="entry name" value="AB_hydrolase_fold"/>
</dbReference>
<evidence type="ECO:0000313" key="7">
    <source>
        <dbReference type="Proteomes" id="UP001500279"/>
    </source>
</evidence>
<evidence type="ECO:0000259" key="5">
    <source>
        <dbReference type="Pfam" id="PF01738"/>
    </source>
</evidence>
<feature type="signal peptide" evidence="4">
    <location>
        <begin position="1"/>
        <end position="31"/>
    </location>
</feature>
<dbReference type="Proteomes" id="UP001500279">
    <property type="component" value="Unassembled WGS sequence"/>
</dbReference>
<protein>
    <recommendedName>
        <fullName evidence="5">Dienelactone hydrolase domain-containing protein</fullName>
    </recommendedName>
</protein>
<feature type="chain" id="PRO_5046965603" description="Dienelactone hydrolase domain-containing protein" evidence="4">
    <location>
        <begin position="32"/>
        <end position="353"/>
    </location>
</feature>
<evidence type="ECO:0000313" key="6">
    <source>
        <dbReference type="EMBL" id="GAA0745145.1"/>
    </source>
</evidence>
<organism evidence="6 7">
    <name type="scientific">Ideonella azotifigens</name>
    <dbReference type="NCBI Taxonomy" id="513160"/>
    <lineage>
        <taxon>Bacteria</taxon>
        <taxon>Pseudomonadati</taxon>
        <taxon>Pseudomonadota</taxon>
        <taxon>Betaproteobacteria</taxon>
        <taxon>Burkholderiales</taxon>
        <taxon>Sphaerotilaceae</taxon>
        <taxon>Ideonella</taxon>
    </lineage>
</organism>
<dbReference type="InterPro" id="IPR002925">
    <property type="entry name" value="Dienelactn_hydro"/>
</dbReference>
<dbReference type="RefSeq" id="WP_231010661.1">
    <property type="nucleotide sequence ID" value="NZ_BAAAEW010000004.1"/>
</dbReference>
<reference evidence="7" key="1">
    <citation type="journal article" date="2019" name="Int. J. Syst. Evol. Microbiol.">
        <title>The Global Catalogue of Microorganisms (GCM) 10K type strain sequencing project: providing services to taxonomists for standard genome sequencing and annotation.</title>
        <authorList>
            <consortium name="The Broad Institute Genomics Platform"/>
            <consortium name="The Broad Institute Genome Sequencing Center for Infectious Disease"/>
            <person name="Wu L."/>
            <person name="Ma J."/>
        </authorList>
    </citation>
    <scope>NUCLEOTIDE SEQUENCE [LARGE SCALE GENOMIC DNA]</scope>
    <source>
        <strain evidence="7">JCM 15503</strain>
    </source>
</reference>
<evidence type="ECO:0000256" key="4">
    <source>
        <dbReference type="SAM" id="SignalP"/>
    </source>
</evidence>
<dbReference type="PIRSF" id="PIRSF031982">
    <property type="entry name" value="UCP031982_abhydr"/>
    <property type="match status" value="1"/>
</dbReference>
<dbReference type="SUPFAM" id="SSF53474">
    <property type="entry name" value="alpha/beta-Hydrolases"/>
    <property type="match status" value="1"/>
</dbReference>
<comment type="caution">
    <text evidence="6">The sequence shown here is derived from an EMBL/GenBank/DDBJ whole genome shotgun (WGS) entry which is preliminary data.</text>
</comment>
<name>A0ABP3V141_9BURK</name>
<evidence type="ECO:0000256" key="3">
    <source>
        <dbReference type="ARBA" id="ARBA00023098"/>
    </source>
</evidence>
<accession>A0ABP3V141</accession>
<proteinExistence type="predicted"/>
<dbReference type="PROSITE" id="PS51257">
    <property type="entry name" value="PROKAR_LIPOPROTEIN"/>
    <property type="match status" value="1"/>
</dbReference>
<feature type="domain" description="Dienelactone hydrolase" evidence="5">
    <location>
        <begin position="75"/>
        <end position="178"/>
    </location>
</feature>
<dbReference type="Pfam" id="PF01738">
    <property type="entry name" value="DLH"/>
    <property type="match status" value="1"/>
</dbReference>
<sequence length="353" mass="37270">MHIDLAKKKSGWHKAAGALVFGLLAACGAHAAVGMTELPPRGEDGPVTLYYPSAAPERPVQLGAFTLALAPDAPPQPGNGRLVVISHGSGGSPVVHSDLARALVQAGFVVALPEHRGDHFGDTRDAGPESWKRRPQEVSRAIDAVAADARFGPLLQVDRVGVYGMSAGGHTALTLAGGHWSPAEFQRQCAAHLDQDFQSCVGLITSLHGNWLDGLKRWVAQAVLRRYFGSDTAWYGHTDPRIAAIVAGVPAAADFDMATLAHPVVPLALVTAPGDQWLHPRFHSDRVLQACAGACVHLANPPGAGHGSLLSPLPPGLTGLEGSLLNDPPGFDRGQMRAVDQQIVGWFQQWLLK</sequence>
<keyword evidence="1" id="KW-0378">Hydrolase</keyword>